<sequence length="219" mass="25065">MNTSTQSNSKFVNGLNIHLLAFALPMNIVKDNEEVRISITTIPDEKKQHFTIEGKKMGNSNHVFSVNVTEKTTKIIMVFRKVLYLSESPIIASTVIKLKEFKDCPNEQIINGMVTTEVKNINIYYPLQKQIKEEGNKKIQRKVLGQMKIQMTFTTPFSNIKSDKVNNTKSSSTFYNNNYSNKSFFSKESKIPKMFKTGKKGAEYEQLIGDDCQFCDSLF</sequence>
<accession>A0ABR2KWM3</accession>
<dbReference type="EMBL" id="JAPFFF010000003">
    <property type="protein sequence ID" value="KAK8895500.1"/>
    <property type="molecule type" value="Genomic_DNA"/>
</dbReference>
<reference evidence="1 2" key="1">
    <citation type="submission" date="2024-04" db="EMBL/GenBank/DDBJ databases">
        <title>Tritrichomonas musculus Genome.</title>
        <authorList>
            <person name="Alves-Ferreira E."/>
            <person name="Grigg M."/>
            <person name="Lorenzi H."/>
            <person name="Galac M."/>
        </authorList>
    </citation>
    <scope>NUCLEOTIDE SEQUENCE [LARGE SCALE GENOMIC DNA]</scope>
    <source>
        <strain evidence="1 2">EAF2021</strain>
    </source>
</reference>
<protein>
    <submittedName>
        <fullName evidence="1">Uncharacterized protein</fullName>
    </submittedName>
</protein>
<evidence type="ECO:0000313" key="1">
    <source>
        <dbReference type="EMBL" id="KAK8895500.1"/>
    </source>
</evidence>
<keyword evidence="2" id="KW-1185">Reference proteome</keyword>
<gene>
    <name evidence="1" type="ORF">M9Y10_023967</name>
</gene>
<proteinExistence type="predicted"/>
<organism evidence="1 2">
    <name type="scientific">Tritrichomonas musculus</name>
    <dbReference type="NCBI Taxonomy" id="1915356"/>
    <lineage>
        <taxon>Eukaryota</taxon>
        <taxon>Metamonada</taxon>
        <taxon>Parabasalia</taxon>
        <taxon>Tritrichomonadida</taxon>
        <taxon>Tritrichomonadidae</taxon>
        <taxon>Tritrichomonas</taxon>
    </lineage>
</organism>
<comment type="caution">
    <text evidence="1">The sequence shown here is derived from an EMBL/GenBank/DDBJ whole genome shotgun (WGS) entry which is preliminary data.</text>
</comment>
<dbReference type="Proteomes" id="UP001470230">
    <property type="component" value="Unassembled WGS sequence"/>
</dbReference>
<evidence type="ECO:0000313" key="2">
    <source>
        <dbReference type="Proteomes" id="UP001470230"/>
    </source>
</evidence>
<name>A0ABR2KWM3_9EUKA</name>